<evidence type="ECO:0000313" key="1">
    <source>
        <dbReference type="EMBL" id="SBS36614.1"/>
    </source>
</evidence>
<protein>
    <submittedName>
        <fullName evidence="1">Uncharacterized protein</fullName>
    </submittedName>
</protein>
<dbReference type="Proteomes" id="UP000092544">
    <property type="component" value="Unassembled WGS sequence"/>
</dbReference>
<dbReference type="RefSeq" id="WP_281197870.1">
    <property type="nucleotide sequence ID" value="NZ_FLOB01000013.1"/>
</dbReference>
<keyword evidence="2" id="KW-1185">Reference proteome</keyword>
<sequence>MEIKKGSLSCLIFTVILSGNSSTEHIILTFYHPSTSTILV</sequence>
<evidence type="ECO:0000313" key="2">
    <source>
        <dbReference type="Proteomes" id="UP000092544"/>
    </source>
</evidence>
<dbReference type="EMBL" id="FLOB01000013">
    <property type="protein sequence ID" value="SBS36614.1"/>
    <property type="molecule type" value="Genomic_DNA"/>
</dbReference>
<accession>A0A1A8TU08</accession>
<dbReference type="AlphaFoldDB" id="A0A1A8TU08"/>
<reference evidence="1 2" key="1">
    <citation type="submission" date="2016-06" db="EMBL/GenBank/DDBJ databases">
        <authorList>
            <person name="Kjaerup R.B."/>
            <person name="Dalgaard T.S."/>
            <person name="Juul-Madsen H.R."/>
        </authorList>
    </citation>
    <scope>NUCLEOTIDE SEQUENCE [LARGE SCALE GENOMIC DNA]</scope>
    <source>
        <strain evidence="1 2">CECT 8886</strain>
    </source>
</reference>
<name>A0A1A8TU08_9GAMM</name>
<gene>
    <name evidence="1" type="ORF">MSP8886_03781</name>
</gene>
<proteinExistence type="predicted"/>
<organism evidence="1 2">
    <name type="scientific">Marinomonas spartinae</name>
    <dbReference type="NCBI Taxonomy" id="1792290"/>
    <lineage>
        <taxon>Bacteria</taxon>
        <taxon>Pseudomonadati</taxon>
        <taxon>Pseudomonadota</taxon>
        <taxon>Gammaproteobacteria</taxon>
        <taxon>Oceanospirillales</taxon>
        <taxon>Oceanospirillaceae</taxon>
        <taxon>Marinomonas</taxon>
    </lineage>
</organism>